<dbReference type="GO" id="GO:0045271">
    <property type="term" value="C:respiratory chain complex I"/>
    <property type="evidence" value="ECO:0007669"/>
    <property type="project" value="InterPro"/>
</dbReference>
<dbReference type="EMBL" id="LPXN01000171">
    <property type="protein sequence ID" value="KZC98339.1"/>
    <property type="molecule type" value="Genomic_DNA"/>
</dbReference>
<dbReference type="AlphaFoldDB" id="A0A154VAP5"/>
<evidence type="ECO:0000313" key="2">
    <source>
        <dbReference type="EMBL" id="KZC98339.1"/>
    </source>
</evidence>
<proteinExistence type="predicted"/>
<dbReference type="Pfam" id="PF05071">
    <property type="entry name" value="NDUFA12"/>
    <property type="match status" value="1"/>
</dbReference>
<evidence type="ECO:0000313" key="3">
    <source>
        <dbReference type="Proteomes" id="UP000076400"/>
    </source>
</evidence>
<feature type="region of interest" description="Disordered" evidence="1">
    <location>
        <begin position="87"/>
        <end position="123"/>
    </location>
</feature>
<accession>A0A154VAP5</accession>
<dbReference type="STRING" id="580166.AUP43_03945"/>
<gene>
    <name evidence="2" type="ORF">AUP43_03945</name>
</gene>
<sequence>MADIGTRFFTWLNGEKVGEDQFGNLYYVAKKRASDKAAGQREKRWVVYKGEPEASKVPPAWHAWLHHTIKDLPGEADLRAQPWQKEHQPNLTGTELAYRPPGHVLKGGKRDRATGDYQAWRPE</sequence>
<dbReference type="PANTHER" id="PTHR12910:SF2">
    <property type="entry name" value="NADH DEHYDROGENASE [UBIQUINONE] 1 ALPHA SUBCOMPLEX SUBUNIT 12"/>
    <property type="match status" value="1"/>
</dbReference>
<reference evidence="2 3" key="1">
    <citation type="submission" date="2015-12" db="EMBL/GenBank/DDBJ databases">
        <title>Genome sequence of Oceanibaculum pacificum MCCC 1A02656.</title>
        <authorList>
            <person name="Lu L."/>
            <person name="Lai Q."/>
            <person name="Shao Z."/>
            <person name="Qian P."/>
        </authorList>
    </citation>
    <scope>NUCLEOTIDE SEQUENCE [LARGE SCALE GENOMIC DNA]</scope>
    <source>
        <strain evidence="2 3">MCCC 1A02656</strain>
    </source>
</reference>
<comment type="caution">
    <text evidence="2">The sequence shown here is derived from an EMBL/GenBank/DDBJ whole genome shotgun (WGS) entry which is preliminary data.</text>
</comment>
<keyword evidence="3" id="KW-1185">Reference proteome</keyword>
<protein>
    <submittedName>
        <fullName evidence="2">NADH dehydrogenase</fullName>
    </submittedName>
</protein>
<name>A0A154VAP5_9PROT</name>
<organism evidence="2 3">
    <name type="scientific">Oceanibaculum pacificum</name>
    <dbReference type="NCBI Taxonomy" id="580166"/>
    <lineage>
        <taxon>Bacteria</taxon>
        <taxon>Pseudomonadati</taxon>
        <taxon>Pseudomonadota</taxon>
        <taxon>Alphaproteobacteria</taxon>
        <taxon>Rhodospirillales</taxon>
        <taxon>Oceanibaculaceae</taxon>
        <taxon>Oceanibaculum</taxon>
    </lineage>
</organism>
<dbReference type="NCBIfam" id="NF006040">
    <property type="entry name" value="PRK08183.1"/>
    <property type="match status" value="1"/>
</dbReference>
<dbReference type="GO" id="GO:0006979">
    <property type="term" value="P:response to oxidative stress"/>
    <property type="evidence" value="ECO:0007669"/>
    <property type="project" value="TreeGrafter"/>
</dbReference>
<dbReference type="RefSeq" id="WP_067560234.1">
    <property type="nucleotide sequence ID" value="NZ_LPXN01000171.1"/>
</dbReference>
<dbReference type="Proteomes" id="UP000076400">
    <property type="component" value="Unassembled WGS sequence"/>
</dbReference>
<dbReference type="OrthoDB" id="9795340at2"/>
<evidence type="ECO:0000256" key="1">
    <source>
        <dbReference type="SAM" id="MobiDB-lite"/>
    </source>
</evidence>
<dbReference type="PANTHER" id="PTHR12910">
    <property type="entry name" value="NADH-UBIQUINONE OXIDOREDUCTASE SUBUNIT B17.2"/>
    <property type="match status" value="1"/>
</dbReference>
<dbReference type="InterPro" id="IPR007763">
    <property type="entry name" value="NDUFA12"/>
</dbReference>